<dbReference type="Proteomes" id="UP001152321">
    <property type="component" value="Unassembled WGS sequence"/>
</dbReference>
<evidence type="ECO:0000256" key="7">
    <source>
        <dbReference type="SAM" id="MobiDB-lite"/>
    </source>
</evidence>
<dbReference type="SUPFAM" id="SSF50447">
    <property type="entry name" value="Translation proteins"/>
    <property type="match status" value="1"/>
</dbReference>
<feature type="region of interest" description="Disordered" evidence="7">
    <location>
        <begin position="147"/>
        <end position="169"/>
    </location>
</feature>
<reference evidence="8" key="1">
    <citation type="submission" date="2022-08" db="EMBL/GenBank/DDBJ databases">
        <title>Novel Bdellovibrio Species Isolated from Svalbard: Designation Bdellovibrio svalbardensis.</title>
        <authorList>
            <person name="Mitchell R.J."/>
            <person name="Choi S.Y."/>
        </authorList>
    </citation>
    <scope>NUCLEOTIDE SEQUENCE</scope>
    <source>
        <strain evidence="8">PAP01</strain>
    </source>
</reference>
<dbReference type="NCBIfam" id="TIGR03625">
    <property type="entry name" value="L3_bact"/>
    <property type="match status" value="1"/>
</dbReference>
<proteinExistence type="inferred from homology"/>
<evidence type="ECO:0000256" key="5">
    <source>
        <dbReference type="ARBA" id="ARBA00023274"/>
    </source>
</evidence>
<dbReference type="GO" id="GO:0005840">
    <property type="term" value="C:ribosome"/>
    <property type="evidence" value="ECO:0007669"/>
    <property type="project" value="UniProtKB-KW"/>
</dbReference>
<keyword evidence="2" id="KW-0699">rRNA-binding</keyword>
<protein>
    <recommendedName>
        <fullName evidence="6">50S ribosomal protein L3</fullName>
    </recommendedName>
</protein>
<comment type="similarity">
    <text evidence="1">Belongs to the universal ribosomal protein uL3 family.</text>
</comment>
<evidence type="ECO:0000313" key="8">
    <source>
        <dbReference type="EMBL" id="MDG0815712.1"/>
    </source>
</evidence>
<sequence length="222" mass="23963">MSESTENTNTSAQGLKLNGLFAFKEGMATIYNDKGEAIPVTVLRYEPWFVSQIKTNEEDGYEAIQVACEPKKAKNSNKAEKGHLKGAGFENGAKFVKELRQNLPEGLTVGAQVSIDSLVKGDVVKITSKSKGKGFAGVMKRWNFAGGPGSHGSKFHRRPGSSGNRTWPGRVMPGKKFPGHLGNETVTVKNVEIVDVIPGENVLMVKGPVPGARNTLVKLVRE</sequence>
<keyword evidence="4 8" id="KW-0689">Ribosomal protein</keyword>
<keyword evidence="3" id="KW-0694">RNA-binding</keyword>
<dbReference type="EMBL" id="JANRMI010000001">
    <property type="protein sequence ID" value="MDG0815712.1"/>
    <property type="molecule type" value="Genomic_DNA"/>
</dbReference>
<evidence type="ECO:0000256" key="4">
    <source>
        <dbReference type="ARBA" id="ARBA00022980"/>
    </source>
</evidence>
<comment type="caution">
    <text evidence="8">The sequence shown here is derived from an EMBL/GenBank/DDBJ whole genome shotgun (WGS) entry which is preliminary data.</text>
</comment>
<dbReference type="PANTHER" id="PTHR11229">
    <property type="entry name" value="50S RIBOSOMAL PROTEIN L3"/>
    <property type="match status" value="1"/>
</dbReference>
<dbReference type="Gene3D" id="2.40.30.10">
    <property type="entry name" value="Translation factors"/>
    <property type="match status" value="1"/>
</dbReference>
<dbReference type="InterPro" id="IPR019927">
    <property type="entry name" value="Ribosomal_uL3_bac/org-type"/>
</dbReference>
<dbReference type="Gene3D" id="3.30.160.810">
    <property type="match status" value="1"/>
</dbReference>
<evidence type="ECO:0000256" key="3">
    <source>
        <dbReference type="ARBA" id="ARBA00022884"/>
    </source>
</evidence>
<organism evidence="8 9">
    <name type="scientific">Bdellovibrio svalbardensis</name>
    <dbReference type="NCBI Taxonomy" id="2972972"/>
    <lineage>
        <taxon>Bacteria</taxon>
        <taxon>Pseudomonadati</taxon>
        <taxon>Bdellovibrionota</taxon>
        <taxon>Bdellovibrionia</taxon>
        <taxon>Bdellovibrionales</taxon>
        <taxon>Pseudobdellovibrionaceae</taxon>
        <taxon>Bdellovibrio</taxon>
    </lineage>
</organism>
<dbReference type="PANTHER" id="PTHR11229:SF16">
    <property type="entry name" value="LARGE RIBOSOMAL SUBUNIT PROTEIN UL3C"/>
    <property type="match status" value="1"/>
</dbReference>
<evidence type="ECO:0000256" key="2">
    <source>
        <dbReference type="ARBA" id="ARBA00022730"/>
    </source>
</evidence>
<dbReference type="InterPro" id="IPR009000">
    <property type="entry name" value="Transl_B-barrel_sf"/>
</dbReference>
<dbReference type="InterPro" id="IPR000597">
    <property type="entry name" value="Ribosomal_uL3"/>
</dbReference>
<evidence type="ECO:0000313" key="9">
    <source>
        <dbReference type="Proteomes" id="UP001152321"/>
    </source>
</evidence>
<accession>A0ABT6DFU9</accession>
<keyword evidence="9" id="KW-1185">Reference proteome</keyword>
<dbReference type="RefSeq" id="WP_277577184.1">
    <property type="nucleotide sequence ID" value="NZ_JANRMI010000001.1"/>
</dbReference>
<dbReference type="Pfam" id="PF00297">
    <property type="entry name" value="Ribosomal_L3"/>
    <property type="match status" value="1"/>
</dbReference>
<keyword evidence="5" id="KW-0687">Ribonucleoprotein</keyword>
<evidence type="ECO:0000256" key="6">
    <source>
        <dbReference type="NCBIfam" id="TIGR03625"/>
    </source>
</evidence>
<evidence type="ECO:0000256" key="1">
    <source>
        <dbReference type="ARBA" id="ARBA00006540"/>
    </source>
</evidence>
<name>A0ABT6DFU9_9BACT</name>
<gene>
    <name evidence="8" type="primary">rplC</name>
    <name evidence="8" type="ORF">NWE73_05025</name>
</gene>